<gene>
    <name evidence="2" type="ORF">EYC80_010347</name>
</gene>
<dbReference type="EMBL" id="VIGI01000019">
    <property type="protein sequence ID" value="KAB8290021.1"/>
    <property type="molecule type" value="Genomic_DNA"/>
</dbReference>
<reference evidence="2 3" key="1">
    <citation type="submission" date="2019-06" db="EMBL/GenBank/DDBJ databases">
        <title>Genome Sequence of the Brown Rot Fungal Pathogen Monilinia laxa.</title>
        <authorList>
            <person name="De Miccolis Angelini R.M."/>
            <person name="Landi L."/>
            <person name="Abate D."/>
            <person name="Pollastro S."/>
            <person name="Romanazzi G."/>
            <person name="Faretra F."/>
        </authorList>
    </citation>
    <scope>NUCLEOTIDE SEQUENCE [LARGE SCALE GENOMIC DNA]</scope>
    <source>
        <strain evidence="2 3">Mlax316</strain>
    </source>
</reference>
<accession>A0A5N6JNJ6</accession>
<protein>
    <recommendedName>
        <fullName evidence="4">RRM domain-containing protein</fullName>
    </recommendedName>
</protein>
<dbReference type="OrthoDB" id="3508416at2759"/>
<organism evidence="2 3">
    <name type="scientific">Monilinia laxa</name>
    <name type="common">Brown rot fungus</name>
    <name type="synonym">Sclerotinia laxa</name>
    <dbReference type="NCBI Taxonomy" id="61186"/>
    <lineage>
        <taxon>Eukaryota</taxon>
        <taxon>Fungi</taxon>
        <taxon>Dikarya</taxon>
        <taxon>Ascomycota</taxon>
        <taxon>Pezizomycotina</taxon>
        <taxon>Leotiomycetes</taxon>
        <taxon>Helotiales</taxon>
        <taxon>Sclerotiniaceae</taxon>
        <taxon>Monilinia</taxon>
    </lineage>
</organism>
<evidence type="ECO:0000313" key="3">
    <source>
        <dbReference type="Proteomes" id="UP000326757"/>
    </source>
</evidence>
<feature type="compositionally biased region" description="Polar residues" evidence="1">
    <location>
        <begin position="25"/>
        <end position="51"/>
    </location>
</feature>
<feature type="region of interest" description="Disordered" evidence="1">
    <location>
        <begin position="212"/>
        <end position="236"/>
    </location>
</feature>
<keyword evidence="3" id="KW-1185">Reference proteome</keyword>
<evidence type="ECO:0000313" key="2">
    <source>
        <dbReference type="EMBL" id="KAB8290021.1"/>
    </source>
</evidence>
<evidence type="ECO:0000256" key="1">
    <source>
        <dbReference type="SAM" id="MobiDB-lite"/>
    </source>
</evidence>
<evidence type="ECO:0008006" key="4">
    <source>
        <dbReference type="Google" id="ProtNLM"/>
    </source>
</evidence>
<dbReference type="Proteomes" id="UP000326757">
    <property type="component" value="Unassembled WGS sequence"/>
</dbReference>
<name>A0A5N6JNJ6_MONLA</name>
<comment type="caution">
    <text evidence="2">The sequence shown here is derived from an EMBL/GenBank/DDBJ whole genome shotgun (WGS) entry which is preliminary data.</text>
</comment>
<dbReference type="AlphaFoldDB" id="A0A5N6JNJ6"/>
<proteinExistence type="predicted"/>
<feature type="region of interest" description="Disordered" evidence="1">
    <location>
        <begin position="16"/>
        <end position="61"/>
    </location>
</feature>
<sequence>MTRPNMQRENVQHWGPLHNEHLDNHNQFSGSQPYMNASETPSNPPVYSSYASRPPIPIGRSTRYIQMPDQSRDREFTPRYQLAGAPLQYEQRPVGDQIWNQNIPTVMKQHHRHEEPQQVDPPLNYFTRFVTISESYSSAPVNEFPHDTIHHHSPREMSRPLQHDTMCPYEPESNIHHNHIPQTMTDMNELLNMPKQTVPYADRFQMPPSKKLLRRQGSLGPEDRVSQTSPDGYKGDPAVGIRNLADRLNCSLWLTNLSPNMEPHEIFENIDAGAVSAFGITRPQGFYIMAAAKLVFKHPEAAARFMQQCESGAIWIRGLKVKSRYNTFGHLRYKNRMKTRVLSVEGPAEFVEYQYLKLYFESFCDHELSSWEVCPSSVPSYRKLVWGFARIDGQAVQCLEGLRAHPVYGKFLTVKYAPDPCGRIHP</sequence>